<evidence type="ECO:0000313" key="2">
    <source>
        <dbReference type="EMBL" id="KKL55533.1"/>
    </source>
</evidence>
<protein>
    <submittedName>
        <fullName evidence="2">Uncharacterized protein</fullName>
    </submittedName>
</protein>
<dbReference type="EMBL" id="LAZR01030807">
    <property type="protein sequence ID" value="KKL55533.1"/>
    <property type="molecule type" value="Genomic_DNA"/>
</dbReference>
<comment type="caution">
    <text evidence="2">The sequence shown here is derived from an EMBL/GenBank/DDBJ whole genome shotgun (WGS) entry which is preliminary data.</text>
</comment>
<proteinExistence type="predicted"/>
<reference evidence="2" key="1">
    <citation type="journal article" date="2015" name="Nature">
        <title>Complex archaea that bridge the gap between prokaryotes and eukaryotes.</title>
        <authorList>
            <person name="Spang A."/>
            <person name="Saw J.H."/>
            <person name="Jorgensen S.L."/>
            <person name="Zaremba-Niedzwiedzka K."/>
            <person name="Martijn J."/>
            <person name="Lind A.E."/>
            <person name="van Eijk R."/>
            <person name="Schleper C."/>
            <person name="Guy L."/>
            <person name="Ettema T.J."/>
        </authorList>
    </citation>
    <scope>NUCLEOTIDE SEQUENCE</scope>
</reference>
<feature type="non-terminal residue" evidence="2">
    <location>
        <position position="105"/>
    </location>
</feature>
<name>A0A0F9D1D2_9ZZZZ</name>
<evidence type="ECO:0000256" key="1">
    <source>
        <dbReference type="SAM" id="Phobius"/>
    </source>
</evidence>
<accession>A0A0F9D1D2</accession>
<organism evidence="2">
    <name type="scientific">marine sediment metagenome</name>
    <dbReference type="NCBI Taxonomy" id="412755"/>
    <lineage>
        <taxon>unclassified sequences</taxon>
        <taxon>metagenomes</taxon>
        <taxon>ecological metagenomes</taxon>
    </lineage>
</organism>
<keyword evidence="1" id="KW-0472">Membrane</keyword>
<feature type="transmembrane region" description="Helical" evidence="1">
    <location>
        <begin position="49"/>
        <end position="65"/>
    </location>
</feature>
<gene>
    <name evidence="2" type="ORF">LCGC14_2254440</name>
</gene>
<keyword evidence="1" id="KW-1133">Transmembrane helix</keyword>
<keyword evidence="1" id="KW-0812">Transmembrane</keyword>
<sequence length="105" mass="12237">MLGFDNPYKELLVLSCMENKTITYKQYNNQINKYNQARARGFKIIIKKNMLKVGLGLACLGIALFPNGLGFVFYPLSFYFLGLSLMDLENIKRKIKNKIRGFRFR</sequence>
<dbReference type="AlphaFoldDB" id="A0A0F9D1D2"/>